<dbReference type="InterPro" id="IPR049326">
    <property type="entry name" value="Rhodopsin_dom_fungi"/>
</dbReference>
<sequence>MSAPTSVMTVTCTSMPWKPAVLAYMIINGIMAFLMTLIVGGRIYARVTGAGLGIDDCLATLSWLLFSNCGSGYEIMDAMVNVPLILRLSFAFQLIVLYAACFSKLSVLFFYTRVFQINSLMLASHLTQGLIGFWTLAFTMAIVFSCSPVYAQWDMIAQATATCINQVRMFLGLILSNAVLDLVIMAIPIRSILQLQMRLTDKIGVLTCILLGLIAVIAAIARGAYTASVDFTNITGTMPVSVFLSTLEPILSVICISLPPLRPLWRRYRGDPSTGAGTIELSEYSRERSSKGGTHRGRGIRVTKDTSINYRTKSMEIGDPNGLHFDESGSERNLTTTVTGANRWSK</sequence>
<keyword evidence="3 7" id="KW-1133">Transmembrane helix</keyword>
<feature type="region of interest" description="Disordered" evidence="6">
    <location>
        <begin position="319"/>
        <end position="346"/>
    </location>
</feature>
<feature type="transmembrane region" description="Helical" evidence="7">
    <location>
        <begin position="170"/>
        <end position="193"/>
    </location>
</feature>
<comment type="subcellular location">
    <subcellularLocation>
        <location evidence="1">Membrane</location>
        <topology evidence="1">Multi-pass membrane protein</topology>
    </subcellularLocation>
</comment>
<keyword evidence="2 7" id="KW-0812">Transmembrane</keyword>
<accession>A0ABY6UV08</accession>
<evidence type="ECO:0000256" key="5">
    <source>
        <dbReference type="ARBA" id="ARBA00038359"/>
    </source>
</evidence>
<dbReference type="PANTHER" id="PTHR33048">
    <property type="entry name" value="PTH11-LIKE INTEGRAL MEMBRANE PROTEIN (AFU_ORTHOLOGUE AFUA_5G11245)"/>
    <property type="match status" value="1"/>
</dbReference>
<feature type="transmembrane region" description="Helical" evidence="7">
    <location>
        <begin position="237"/>
        <end position="259"/>
    </location>
</feature>
<reference evidence="9 10" key="1">
    <citation type="submission" date="2019-06" db="EMBL/GenBank/DDBJ databases">
        <authorList>
            <person name="Broberg M."/>
        </authorList>
    </citation>
    <scope>NUCLEOTIDE SEQUENCE [LARGE SCALE GENOMIC DNA]</scope>
</reference>
<comment type="caution">
    <text evidence="9">The sequence shown here is derived from an EMBL/GenBank/DDBJ whole genome shotgun (WGS) entry which is preliminary data.</text>
</comment>
<feature type="compositionally biased region" description="Polar residues" evidence="6">
    <location>
        <begin position="331"/>
        <end position="346"/>
    </location>
</feature>
<keyword evidence="4 7" id="KW-0472">Membrane</keyword>
<protein>
    <recommendedName>
        <fullName evidence="8">Rhodopsin domain-containing protein</fullName>
    </recommendedName>
</protein>
<feature type="transmembrane region" description="Helical" evidence="7">
    <location>
        <begin position="20"/>
        <end position="40"/>
    </location>
</feature>
<dbReference type="Proteomes" id="UP000766486">
    <property type="component" value="Unassembled WGS sequence"/>
</dbReference>
<dbReference type="EMBL" id="CABFNS010000908">
    <property type="protein sequence ID" value="VUC35253.1"/>
    <property type="molecule type" value="Genomic_DNA"/>
</dbReference>
<evidence type="ECO:0000256" key="1">
    <source>
        <dbReference type="ARBA" id="ARBA00004141"/>
    </source>
</evidence>
<dbReference type="InterPro" id="IPR052337">
    <property type="entry name" value="SAT4-like"/>
</dbReference>
<keyword evidence="10" id="KW-1185">Reference proteome</keyword>
<gene>
    <name evidence="9" type="ORF">CLO192961_LOCUS407979</name>
</gene>
<feature type="transmembrane region" description="Helical" evidence="7">
    <location>
        <begin position="205"/>
        <end position="225"/>
    </location>
</feature>
<evidence type="ECO:0000259" key="8">
    <source>
        <dbReference type="Pfam" id="PF20684"/>
    </source>
</evidence>
<feature type="transmembrane region" description="Helical" evidence="7">
    <location>
        <begin position="131"/>
        <end position="150"/>
    </location>
</feature>
<evidence type="ECO:0000256" key="7">
    <source>
        <dbReference type="SAM" id="Phobius"/>
    </source>
</evidence>
<evidence type="ECO:0000256" key="3">
    <source>
        <dbReference type="ARBA" id="ARBA00022989"/>
    </source>
</evidence>
<proteinExistence type="inferred from homology"/>
<evidence type="ECO:0000256" key="4">
    <source>
        <dbReference type="ARBA" id="ARBA00023136"/>
    </source>
</evidence>
<evidence type="ECO:0000313" key="9">
    <source>
        <dbReference type="EMBL" id="VUC35253.1"/>
    </source>
</evidence>
<comment type="similarity">
    <text evidence="5">Belongs to the SAT4 family.</text>
</comment>
<evidence type="ECO:0000313" key="10">
    <source>
        <dbReference type="Proteomes" id="UP000766486"/>
    </source>
</evidence>
<feature type="region of interest" description="Disordered" evidence="6">
    <location>
        <begin position="279"/>
        <end position="299"/>
    </location>
</feature>
<evidence type="ECO:0000256" key="2">
    <source>
        <dbReference type="ARBA" id="ARBA00022692"/>
    </source>
</evidence>
<dbReference type="PANTHER" id="PTHR33048:SF47">
    <property type="entry name" value="INTEGRAL MEMBRANE PROTEIN-RELATED"/>
    <property type="match status" value="1"/>
</dbReference>
<dbReference type="Pfam" id="PF20684">
    <property type="entry name" value="Fung_rhodopsin"/>
    <property type="match status" value="1"/>
</dbReference>
<evidence type="ECO:0000256" key="6">
    <source>
        <dbReference type="SAM" id="MobiDB-lite"/>
    </source>
</evidence>
<organism evidence="9 10">
    <name type="scientific">Bionectria ochroleuca</name>
    <name type="common">Gliocladium roseum</name>
    <dbReference type="NCBI Taxonomy" id="29856"/>
    <lineage>
        <taxon>Eukaryota</taxon>
        <taxon>Fungi</taxon>
        <taxon>Dikarya</taxon>
        <taxon>Ascomycota</taxon>
        <taxon>Pezizomycotina</taxon>
        <taxon>Sordariomycetes</taxon>
        <taxon>Hypocreomycetidae</taxon>
        <taxon>Hypocreales</taxon>
        <taxon>Bionectriaceae</taxon>
        <taxon>Clonostachys</taxon>
    </lineage>
</organism>
<feature type="domain" description="Rhodopsin" evidence="8">
    <location>
        <begin position="42"/>
        <end position="267"/>
    </location>
</feature>
<feature type="transmembrane region" description="Helical" evidence="7">
    <location>
        <begin position="86"/>
        <end position="111"/>
    </location>
</feature>
<name>A0ABY6UV08_BIOOC</name>